<proteinExistence type="predicted"/>
<accession>A0A9P5LA32</accession>
<evidence type="ECO:0000256" key="1">
    <source>
        <dbReference type="SAM" id="MobiDB-lite"/>
    </source>
</evidence>
<keyword evidence="3" id="KW-1185">Reference proteome</keyword>
<dbReference type="EMBL" id="JAANBB010000449">
    <property type="protein sequence ID" value="KAF7542405.1"/>
    <property type="molecule type" value="Genomic_DNA"/>
</dbReference>
<comment type="caution">
    <text evidence="2">The sequence shown here is derived from an EMBL/GenBank/DDBJ whole genome shotgun (WGS) entry which is preliminary data.</text>
</comment>
<dbReference type="OrthoDB" id="5383057at2759"/>
<name>A0A9P5LA32_9HYPO</name>
<sequence>MSILARHPRNDNCLKVTLGQDAPVTQEGAGNAPSDSLAAESNREGGGFASNRGIHSENSPDFNDEASAARNSHNRSDRSDVPESYGGAAPTYINSQYRQDPNGPHGKNLQEGDWDESRGKEGIRKAMNAEPGSKNDPSRLAEHQFQLKQSVGGPDAGPRQGDLTGKTAYDTLDSEVPS</sequence>
<dbReference type="Proteomes" id="UP000722485">
    <property type="component" value="Unassembled WGS sequence"/>
</dbReference>
<dbReference type="AlphaFoldDB" id="A0A9P5LA32"/>
<feature type="compositionally biased region" description="Basic and acidic residues" evidence="1">
    <location>
        <begin position="115"/>
        <end position="124"/>
    </location>
</feature>
<evidence type="ECO:0000313" key="3">
    <source>
        <dbReference type="Proteomes" id="UP000722485"/>
    </source>
</evidence>
<feature type="region of interest" description="Disordered" evidence="1">
    <location>
        <begin position="1"/>
        <end position="178"/>
    </location>
</feature>
<reference evidence="2" key="1">
    <citation type="submission" date="2020-03" db="EMBL/GenBank/DDBJ databases">
        <title>Draft Genome Sequence of Cylindrodendrum hubeiense.</title>
        <authorList>
            <person name="Buettner E."/>
            <person name="Kellner H."/>
        </authorList>
    </citation>
    <scope>NUCLEOTIDE SEQUENCE</scope>
    <source>
        <strain evidence="2">IHI 201604</strain>
    </source>
</reference>
<evidence type="ECO:0000313" key="2">
    <source>
        <dbReference type="EMBL" id="KAF7542405.1"/>
    </source>
</evidence>
<gene>
    <name evidence="2" type="ORF">G7Z17_g11596</name>
</gene>
<protein>
    <submittedName>
        <fullName evidence="2">Uncharacterized protein</fullName>
    </submittedName>
</protein>
<organism evidence="2 3">
    <name type="scientific">Cylindrodendrum hubeiense</name>
    <dbReference type="NCBI Taxonomy" id="595255"/>
    <lineage>
        <taxon>Eukaryota</taxon>
        <taxon>Fungi</taxon>
        <taxon>Dikarya</taxon>
        <taxon>Ascomycota</taxon>
        <taxon>Pezizomycotina</taxon>
        <taxon>Sordariomycetes</taxon>
        <taxon>Hypocreomycetidae</taxon>
        <taxon>Hypocreales</taxon>
        <taxon>Nectriaceae</taxon>
        <taxon>Cylindrodendrum</taxon>
    </lineage>
</organism>